<dbReference type="SUPFAM" id="SSF54523">
    <property type="entry name" value="Pili subunits"/>
    <property type="match status" value="1"/>
</dbReference>
<proteinExistence type="predicted"/>
<name>A0A263HBA0_9PAST</name>
<organism evidence="2 4">
    <name type="scientific">Actinobacillus seminis</name>
    <dbReference type="NCBI Taxonomy" id="722"/>
    <lineage>
        <taxon>Bacteria</taxon>
        <taxon>Pseudomonadati</taxon>
        <taxon>Pseudomonadota</taxon>
        <taxon>Gammaproteobacteria</taxon>
        <taxon>Pasteurellales</taxon>
        <taxon>Pasteurellaceae</taxon>
        <taxon>Actinobacillus</taxon>
    </lineage>
</organism>
<keyword evidence="3" id="KW-1185">Reference proteome</keyword>
<evidence type="ECO:0000313" key="3">
    <source>
        <dbReference type="Proteomes" id="UP000215738"/>
    </source>
</evidence>
<dbReference type="OrthoDB" id="5690345at2"/>
<dbReference type="InterPro" id="IPR045584">
    <property type="entry name" value="Pilin-like"/>
</dbReference>
<dbReference type="AlphaFoldDB" id="A0A263HBA0"/>
<dbReference type="EMBL" id="NLFK01000006">
    <property type="protein sequence ID" value="OZN24743.1"/>
    <property type="molecule type" value="Genomic_DNA"/>
</dbReference>
<dbReference type="EMBL" id="UFSB01000001">
    <property type="protein sequence ID" value="SUU35118.1"/>
    <property type="molecule type" value="Genomic_DNA"/>
</dbReference>
<sequence>MWKGITLLEGLIALLIISILTLLSLPAWQQTNARLILNKEQQKLYLFLRQIQSRVENSNEIWLLIANRNLEEKRWCLTAQIKSDQLCDCLYPTACRDVFAHFYYPYYQHQTMLSTKSYYPKEMTRLNGIRNTFSTACFVLQADSIRTVFSFFNVGSLKLKGYQSSSACISGV</sequence>
<accession>A0A263HBA0</accession>
<evidence type="ECO:0000313" key="2">
    <source>
        <dbReference type="EMBL" id="SUU35118.1"/>
    </source>
</evidence>
<dbReference type="Proteomes" id="UP000254507">
    <property type="component" value="Unassembled WGS sequence"/>
</dbReference>
<evidence type="ECO:0000313" key="4">
    <source>
        <dbReference type="Proteomes" id="UP000254507"/>
    </source>
</evidence>
<dbReference type="PROSITE" id="PS00409">
    <property type="entry name" value="PROKAR_NTER_METHYL"/>
    <property type="match status" value="1"/>
</dbReference>
<reference evidence="1 3" key="1">
    <citation type="submission" date="2017-07" db="EMBL/GenBank/DDBJ databases">
        <title>Virulence factors identified in Actinobacillus seminis.</title>
        <authorList>
            <person name="Negrete-Abascal E."/>
            <person name="Vaca-Pacheco S."/>
            <person name="Montes-Garcia F."/>
            <person name="Leyto-Gil A.M."/>
            <person name="Fragoso-Garcia E."/>
            <person name="Carvente-Garcia R."/>
            <person name="Perez-Agueros S."/>
            <person name="Castelan-Sanchez H.G."/>
            <person name="Garcia-Molina A."/>
            <person name="Villamar T.E."/>
            <person name="Vazquez-Cruz C."/>
        </authorList>
    </citation>
    <scope>NUCLEOTIDE SEQUENCE [LARGE SCALE GENOMIC DNA]</scope>
    <source>
        <strain evidence="1 3">ATCC 15768</strain>
    </source>
</reference>
<dbReference type="InParanoid" id="A0A263HBA0"/>
<dbReference type="RefSeq" id="WP_094946519.1">
    <property type="nucleotide sequence ID" value="NZ_JBMHIA010000002.1"/>
</dbReference>
<dbReference type="InterPro" id="IPR012902">
    <property type="entry name" value="N_methyl_site"/>
</dbReference>
<protein>
    <submittedName>
        <fullName evidence="1">Prepilin-type cleavage/methylation domain-containing protein</fullName>
    </submittedName>
    <submittedName>
        <fullName evidence="2">Type II secretory pathway, pseudopilin</fullName>
    </submittedName>
</protein>
<dbReference type="Proteomes" id="UP000215738">
    <property type="component" value="Unassembled WGS sequence"/>
</dbReference>
<reference evidence="2 4" key="2">
    <citation type="submission" date="2018-06" db="EMBL/GenBank/DDBJ databases">
        <authorList>
            <consortium name="Pathogen Informatics"/>
            <person name="Doyle S."/>
        </authorList>
    </citation>
    <scope>NUCLEOTIDE SEQUENCE [LARGE SCALE GENOMIC DNA]</scope>
    <source>
        <strain evidence="2 4">NCTC10851</strain>
    </source>
</reference>
<gene>
    <name evidence="1" type="ORF">CFY87_07045</name>
    <name evidence="2" type="ORF">NCTC10851_00738</name>
</gene>
<evidence type="ECO:0000313" key="1">
    <source>
        <dbReference type="EMBL" id="OZN24743.1"/>
    </source>
</evidence>